<proteinExistence type="predicted"/>
<dbReference type="Proteomes" id="UP001054945">
    <property type="component" value="Unassembled WGS sequence"/>
</dbReference>
<comment type="caution">
    <text evidence="1">The sequence shown here is derived from an EMBL/GenBank/DDBJ whole genome shotgun (WGS) entry which is preliminary data.</text>
</comment>
<dbReference type="AlphaFoldDB" id="A0AAV4VC45"/>
<sequence>MTKKPLFNDGSSKTIHFFNEHQVSLSDAPEVGRKLTSQPSLRNALLWGRGGRPFFEVRSEGWFHGKVYAALPLLLAAFNEELQKSKGSRRRGTFEAV</sequence>
<evidence type="ECO:0000313" key="1">
    <source>
        <dbReference type="EMBL" id="GIY67817.1"/>
    </source>
</evidence>
<organism evidence="1 2">
    <name type="scientific">Caerostris extrusa</name>
    <name type="common">Bark spider</name>
    <name type="synonym">Caerostris bankana</name>
    <dbReference type="NCBI Taxonomy" id="172846"/>
    <lineage>
        <taxon>Eukaryota</taxon>
        <taxon>Metazoa</taxon>
        <taxon>Ecdysozoa</taxon>
        <taxon>Arthropoda</taxon>
        <taxon>Chelicerata</taxon>
        <taxon>Arachnida</taxon>
        <taxon>Araneae</taxon>
        <taxon>Araneomorphae</taxon>
        <taxon>Entelegynae</taxon>
        <taxon>Araneoidea</taxon>
        <taxon>Araneidae</taxon>
        <taxon>Caerostris</taxon>
    </lineage>
</organism>
<keyword evidence="2" id="KW-1185">Reference proteome</keyword>
<dbReference type="EMBL" id="BPLR01014284">
    <property type="protein sequence ID" value="GIY67817.1"/>
    <property type="molecule type" value="Genomic_DNA"/>
</dbReference>
<evidence type="ECO:0000313" key="2">
    <source>
        <dbReference type="Proteomes" id="UP001054945"/>
    </source>
</evidence>
<accession>A0AAV4VC45</accession>
<protein>
    <submittedName>
        <fullName evidence="1">Uncharacterized protein</fullName>
    </submittedName>
</protein>
<name>A0AAV4VC45_CAEEX</name>
<reference evidence="1 2" key="1">
    <citation type="submission" date="2021-06" db="EMBL/GenBank/DDBJ databases">
        <title>Caerostris extrusa draft genome.</title>
        <authorList>
            <person name="Kono N."/>
            <person name="Arakawa K."/>
        </authorList>
    </citation>
    <scope>NUCLEOTIDE SEQUENCE [LARGE SCALE GENOMIC DNA]</scope>
</reference>
<gene>
    <name evidence="1" type="ORF">CEXT_249161</name>
</gene>